<protein>
    <submittedName>
        <fullName evidence="2">Uncharacterized protein</fullName>
    </submittedName>
</protein>
<name>A0ABR2ILG3_9EUKA</name>
<comment type="caution">
    <text evidence="2">The sequence shown here is derived from an EMBL/GenBank/DDBJ whole genome shotgun (WGS) entry which is preliminary data.</text>
</comment>
<dbReference type="Proteomes" id="UP001470230">
    <property type="component" value="Unassembled WGS sequence"/>
</dbReference>
<evidence type="ECO:0000313" key="3">
    <source>
        <dbReference type="Proteomes" id="UP001470230"/>
    </source>
</evidence>
<keyword evidence="3" id="KW-1185">Reference proteome</keyword>
<proteinExistence type="predicted"/>
<dbReference type="EMBL" id="JAPFFF010000017">
    <property type="protein sequence ID" value="KAK8864013.1"/>
    <property type="molecule type" value="Genomic_DNA"/>
</dbReference>
<feature type="region of interest" description="Disordered" evidence="1">
    <location>
        <begin position="99"/>
        <end position="120"/>
    </location>
</feature>
<evidence type="ECO:0000256" key="1">
    <source>
        <dbReference type="SAM" id="MobiDB-lite"/>
    </source>
</evidence>
<feature type="region of interest" description="Disordered" evidence="1">
    <location>
        <begin position="1"/>
        <end position="30"/>
    </location>
</feature>
<evidence type="ECO:0000313" key="2">
    <source>
        <dbReference type="EMBL" id="KAK8864013.1"/>
    </source>
</evidence>
<sequence length="322" mass="36851">MDDKEYRSLFNKPKARSPSINSSNYRSSSSSYLNHMNTGSSFNKYDYSNQNIISSASRSSPINSYSTSESWNNNYYNYGASNNYSPSYSSTANSYLKKYDDDHSSSSKYGTKKNPQDDYSVNYSYLSKPYYNQYNEKTTLPSKYETKKYRQDDYSSSKLFNKNSYLNKDNEESSIFSKYETKKYRNEDFSSSFLHTANKYSNTDIGKSSFVNNSENKSDYFSKNPIVIANNDIKIGKPVNKIEPSKNDDFIQRQNVSKHEYNFTSDSSEVSDSQDSKHDIGEIIFVGKKQSLYHYLGKSGDNIVAINSAGNICYIPPDAIFA</sequence>
<organism evidence="2 3">
    <name type="scientific">Tritrichomonas musculus</name>
    <dbReference type="NCBI Taxonomy" id="1915356"/>
    <lineage>
        <taxon>Eukaryota</taxon>
        <taxon>Metamonada</taxon>
        <taxon>Parabasalia</taxon>
        <taxon>Tritrichomonadida</taxon>
        <taxon>Tritrichomonadidae</taxon>
        <taxon>Tritrichomonas</taxon>
    </lineage>
</organism>
<accession>A0ABR2ILG3</accession>
<feature type="compositionally biased region" description="Low complexity" evidence="1">
    <location>
        <begin position="16"/>
        <end position="30"/>
    </location>
</feature>
<reference evidence="2 3" key="1">
    <citation type="submission" date="2024-04" db="EMBL/GenBank/DDBJ databases">
        <title>Tritrichomonas musculus Genome.</title>
        <authorList>
            <person name="Alves-Ferreira E."/>
            <person name="Grigg M."/>
            <person name="Lorenzi H."/>
            <person name="Galac M."/>
        </authorList>
    </citation>
    <scope>NUCLEOTIDE SEQUENCE [LARGE SCALE GENOMIC DNA]</scope>
    <source>
        <strain evidence="2 3">EAF2021</strain>
    </source>
</reference>
<gene>
    <name evidence="2" type="ORF">M9Y10_011707</name>
</gene>